<protein>
    <recommendedName>
        <fullName evidence="1">H/ACA ribonucleoprotein complex subunit 2</fullName>
    </recommendedName>
    <alternativeName>
        <fullName evidence="1">Nucleolar protein family A member 2</fullName>
    </alternativeName>
</protein>
<evidence type="ECO:0000313" key="3">
    <source>
        <dbReference type="EMBL" id="QSL65910.1"/>
    </source>
</evidence>
<dbReference type="InterPro" id="IPR029064">
    <property type="entry name" value="Ribosomal_eL30-like_sf"/>
</dbReference>
<accession>A0A899FPN5</accession>
<sequence length="89" mass="10120">MGKSKKEIYTQKEAHSPKSHKTLSDDDIDSVSPIACPLAHKKLKKRVFKALRRASKVKHIKRGVKEVVKALKRGEKGYKQTYSLFISNV</sequence>
<comment type="function">
    <text evidence="1">Common component of the spliceosome and rRNA processing machinery.</text>
</comment>
<dbReference type="GO" id="GO:0000398">
    <property type="term" value="P:mRNA splicing, via spliceosome"/>
    <property type="evidence" value="ECO:0007669"/>
    <property type="project" value="UniProtKB-UniRule"/>
</dbReference>
<comment type="similarity">
    <text evidence="1">Belongs to the eukaryotic ribosomal protein eL8 family.</text>
</comment>
<organism evidence="3 4">
    <name type="scientific">Pneumocystis wakefieldiae</name>
    <dbReference type="NCBI Taxonomy" id="38082"/>
    <lineage>
        <taxon>Eukaryota</taxon>
        <taxon>Fungi</taxon>
        <taxon>Dikarya</taxon>
        <taxon>Ascomycota</taxon>
        <taxon>Taphrinomycotina</taxon>
        <taxon>Pneumocystomycetes</taxon>
        <taxon>Pneumocystaceae</taxon>
        <taxon>Pneumocystis</taxon>
    </lineage>
</organism>
<dbReference type="PRINTS" id="PR00883">
    <property type="entry name" value="NUCLEARHMG"/>
</dbReference>
<keyword evidence="1" id="KW-0687">Ribonucleoprotein</keyword>
<keyword evidence="1" id="KW-0694">RNA-binding</keyword>
<dbReference type="GO" id="GO:0003723">
    <property type="term" value="F:RNA binding"/>
    <property type="evidence" value="ECO:0007669"/>
    <property type="project" value="UniProtKB-UniRule"/>
</dbReference>
<reference evidence="3" key="1">
    <citation type="submission" date="2020-06" db="EMBL/GenBank/DDBJ databases">
        <title>Genomes of multiple members of Pneumocystis genus reveal paths to human pathogen Pneumocystis jirovecii.</title>
        <authorList>
            <person name="Cisse O.H."/>
            <person name="Ma L."/>
            <person name="Dekker J."/>
            <person name="Khil P."/>
            <person name="Jo J."/>
            <person name="Brenchley J."/>
            <person name="Blair R."/>
            <person name="Pahar B."/>
            <person name="Chabe M."/>
            <person name="Van Rompay K.A."/>
            <person name="Keesler R."/>
            <person name="Sukura A."/>
            <person name="Hirsch V."/>
            <person name="Kutty G."/>
            <person name="Liu Y."/>
            <person name="Peng L."/>
            <person name="Chen J."/>
            <person name="Song J."/>
            <person name="Weissenbacher-Lang C."/>
            <person name="Xu J."/>
            <person name="Upham N.S."/>
            <person name="Stajich J.E."/>
            <person name="Cuomo C.A."/>
            <person name="Cushion M.T."/>
            <person name="Kovacs J.A."/>
        </authorList>
    </citation>
    <scope>NUCLEOTIDE SEQUENCE</scope>
    <source>
        <strain evidence="3">2A</strain>
    </source>
</reference>
<feature type="compositionally biased region" description="Basic and acidic residues" evidence="2">
    <location>
        <begin position="1"/>
        <end position="16"/>
    </location>
</feature>
<keyword evidence="4" id="KW-1185">Reference proteome</keyword>
<dbReference type="Gene3D" id="3.30.1330.30">
    <property type="match status" value="1"/>
</dbReference>
<proteinExistence type="inferred from homology"/>
<gene>
    <name evidence="3" type="ORF">MERGE_003047</name>
</gene>
<feature type="region of interest" description="Disordered" evidence="2">
    <location>
        <begin position="1"/>
        <end position="27"/>
    </location>
</feature>
<dbReference type="OrthoDB" id="5364946at2759"/>
<name>A0A899FPN5_9ASCO</name>
<dbReference type="GO" id="GO:0031429">
    <property type="term" value="C:box H/ACA snoRNP complex"/>
    <property type="evidence" value="ECO:0007669"/>
    <property type="project" value="UniProtKB-UniRule"/>
</dbReference>
<evidence type="ECO:0000256" key="2">
    <source>
        <dbReference type="SAM" id="MobiDB-lite"/>
    </source>
</evidence>
<dbReference type="AlphaFoldDB" id="A0A899FPN5"/>
<comment type="function">
    <text evidence="1">Required for ribosome biogenesis. Part of a complex which catalyzes pseudouridylation of rRNA. This involves the isomerization of uridine such that the ribose is subsequently attached to C5, instead of the normal N1. Pseudouridine ('psi') residues may serve to stabilize the conformation of rRNAs.</text>
</comment>
<dbReference type="Proteomes" id="UP000663699">
    <property type="component" value="Chromosome 9"/>
</dbReference>
<keyword evidence="1" id="KW-0539">Nucleus</keyword>
<comment type="subcellular location">
    <subcellularLocation>
        <location evidence="1">Nucleus</location>
        <location evidence="1">Nucleolus</location>
    </subcellularLocation>
</comment>
<dbReference type="InterPro" id="IPR002415">
    <property type="entry name" value="H/ACA_rnp_Nhp2-like"/>
</dbReference>
<dbReference type="SUPFAM" id="SSF55315">
    <property type="entry name" value="L30e-like"/>
    <property type="match status" value="1"/>
</dbReference>
<evidence type="ECO:0000256" key="1">
    <source>
        <dbReference type="RuleBase" id="RU366039"/>
    </source>
</evidence>
<evidence type="ECO:0000313" key="4">
    <source>
        <dbReference type="Proteomes" id="UP000663699"/>
    </source>
</evidence>
<dbReference type="EMBL" id="CP054540">
    <property type="protein sequence ID" value="QSL65910.1"/>
    <property type="molecule type" value="Genomic_DNA"/>
</dbReference>
<dbReference type="GO" id="GO:0031120">
    <property type="term" value="P:snRNA pseudouridine synthesis"/>
    <property type="evidence" value="ECO:0007669"/>
    <property type="project" value="UniProtKB-UniRule"/>
</dbReference>